<proteinExistence type="predicted"/>
<comment type="caution">
    <text evidence="1">The sequence shown here is derived from an EMBL/GenBank/DDBJ whole genome shotgun (WGS) entry which is preliminary data.</text>
</comment>
<dbReference type="AlphaFoldDB" id="T2K029"/>
<reference evidence="1 2" key="2">
    <citation type="submission" date="2013-09" db="EMBL/GenBank/DDBJ databases">
        <title>Whole genome comparison of six Crocosphaera watsonii strains with differing phenotypes.</title>
        <authorList>
            <person name="Bench S.R."/>
            <person name="Heller P."/>
            <person name="Frank I."/>
            <person name="Arciniega M."/>
            <person name="Shilova I.N."/>
            <person name="Zehr J.P."/>
        </authorList>
    </citation>
    <scope>NUCLEOTIDE SEQUENCE [LARGE SCALE GENOMIC DNA]</scope>
    <source>
        <strain evidence="1 2">WH 0402</strain>
    </source>
</reference>
<dbReference type="Proteomes" id="UP000018130">
    <property type="component" value="Unassembled WGS sequence"/>
</dbReference>
<dbReference type="EMBL" id="CAQN01001278">
    <property type="protein sequence ID" value="CCQ70721.1"/>
    <property type="molecule type" value="Genomic_DNA"/>
</dbReference>
<evidence type="ECO:0000313" key="1">
    <source>
        <dbReference type="EMBL" id="CCQ70721.1"/>
    </source>
</evidence>
<sequence>MGFAKIPTALGFPVRNQLIVGMPENYTWGLGLQDTVDPCLEQALEGLLYGFQTRARRIETARWGFNSFVARYFSFIDDRT</sequence>
<dbReference type="RefSeq" id="WP_048327594.1">
    <property type="nucleotide sequence ID" value="NZ_CAQN01001278.1"/>
</dbReference>
<accession>T2K029</accession>
<name>T2K029_CROWT</name>
<gene>
    <name evidence="1" type="ORF">CWATWH0402_3733</name>
</gene>
<evidence type="ECO:0000313" key="2">
    <source>
        <dbReference type="Proteomes" id="UP000018130"/>
    </source>
</evidence>
<reference evidence="1 2" key="1">
    <citation type="submission" date="2013-01" db="EMBL/GenBank/DDBJ databases">
        <authorList>
            <person name="Bench S."/>
        </authorList>
    </citation>
    <scope>NUCLEOTIDE SEQUENCE [LARGE SCALE GENOMIC DNA]</scope>
    <source>
        <strain evidence="1 2">WH 0402</strain>
    </source>
</reference>
<protein>
    <submittedName>
        <fullName evidence="1">Uncharacterized protein</fullName>
    </submittedName>
</protein>
<organism evidence="1 2">
    <name type="scientific">Crocosphaera watsonii WH 0402</name>
    <dbReference type="NCBI Taxonomy" id="1284629"/>
    <lineage>
        <taxon>Bacteria</taxon>
        <taxon>Bacillati</taxon>
        <taxon>Cyanobacteriota</taxon>
        <taxon>Cyanophyceae</taxon>
        <taxon>Oscillatoriophycideae</taxon>
        <taxon>Chroococcales</taxon>
        <taxon>Aphanothecaceae</taxon>
        <taxon>Crocosphaera</taxon>
    </lineage>
</organism>